<dbReference type="CDD" id="cd03875">
    <property type="entry name" value="M28_Fxna_like"/>
    <property type="match status" value="1"/>
</dbReference>
<comment type="subcellular location">
    <subcellularLocation>
        <location evidence="2">Endoplasmic reticulum membrane</location>
        <topology evidence="2">Multi-pass membrane protein</topology>
    </subcellularLocation>
</comment>
<accession>A0A6P5XC05</accession>
<protein>
    <submittedName>
        <fullName evidence="18">Endoplasmic reticulum metallopeptidase 1-like</fullName>
    </submittedName>
</protein>
<evidence type="ECO:0000256" key="7">
    <source>
        <dbReference type="ARBA" id="ARBA00022801"/>
    </source>
</evidence>
<proteinExistence type="inferred from homology"/>
<dbReference type="GO" id="GO:0008235">
    <property type="term" value="F:metalloexopeptidase activity"/>
    <property type="evidence" value="ECO:0007669"/>
    <property type="project" value="InterPro"/>
</dbReference>
<keyword evidence="13" id="KW-0325">Glycoprotein</keyword>
<dbReference type="KEGG" id="dzi:111282137"/>
<feature type="transmembrane region" description="Helical" evidence="14">
    <location>
        <begin position="446"/>
        <end position="470"/>
    </location>
</feature>
<keyword evidence="9" id="KW-0862">Zinc</keyword>
<dbReference type="PANTHER" id="PTHR12147:SF22">
    <property type="entry name" value="ENDOPLASMIC RETICULUM METALLOPEPTIDASE 1"/>
    <property type="match status" value="1"/>
</dbReference>
<keyword evidence="17" id="KW-1185">Reference proteome</keyword>
<comment type="similarity">
    <text evidence="3">Belongs to the peptidase M28 family.</text>
</comment>
<evidence type="ECO:0000256" key="5">
    <source>
        <dbReference type="ARBA" id="ARBA00022692"/>
    </source>
</evidence>
<evidence type="ECO:0000256" key="4">
    <source>
        <dbReference type="ARBA" id="ARBA00022670"/>
    </source>
</evidence>
<dbReference type="InterPro" id="IPR048024">
    <property type="entry name" value="Fxna-like_M28_dom"/>
</dbReference>
<comment type="cofactor">
    <cofactor evidence="1">
        <name>Zn(2+)</name>
        <dbReference type="ChEBI" id="CHEBI:29105"/>
    </cofactor>
</comment>
<dbReference type="FunFam" id="3.40.630.10:FF:000008">
    <property type="entry name" value="Endoplasmic reticulum metallopeptidase 1"/>
    <property type="match status" value="1"/>
</dbReference>
<evidence type="ECO:0000256" key="8">
    <source>
        <dbReference type="ARBA" id="ARBA00022824"/>
    </source>
</evidence>
<dbReference type="GO" id="GO:0005789">
    <property type="term" value="C:endoplasmic reticulum membrane"/>
    <property type="evidence" value="ECO:0007669"/>
    <property type="project" value="UniProtKB-SubCell"/>
</dbReference>
<feature type="domain" description="Endoplasmic reticulum metallopeptidase 1-like C-terminal" evidence="16">
    <location>
        <begin position="647"/>
        <end position="870"/>
    </location>
</feature>
<evidence type="ECO:0000256" key="10">
    <source>
        <dbReference type="ARBA" id="ARBA00022989"/>
    </source>
</evidence>
<evidence type="ECO:0000313" key="17">
    <source>
        <dbReference type="Proteomes" id="UP000515121"/>
    </source>
</evidence>
<keyword evidence="4" id="KW-0645">Protease</keyword>
<dbReference type="SUPFAM" id="SSF53187">
    <property type="entry name" value="Zn-dependent exopeptidases"/>
    <property type="match status" value="1"/>
</dbReference>
<dbReference type="Pfam" id="PF22248">
    <property type="entry name" value="ERMP1_C"/>
    <property type="match status" value="1"/>
</dbReference>
<evidence type="ECO:0000259" key="16">
    <source>
        <dbReference type="Pfam" id="PF22248"/>
    </source>
</evidence>
<feature type="transmembrane region" description="Helical" evidence="14">
    <location>
        <begin position="625"/>
        <end position="643"/>
    </location>
</feature>
<organism evidence="17 18">
    <name type="scientific">Durio zibethinus</name>
    <name type="common">Durian</name>
    <dbReference type="NCBI Taxonomy" id="66656"/>
    <lineage>
        <taxon>Eukaryota</taxon>
        <taxon>Viridiplantae</taxon>
        <taxon>Streptophyta</taxon>
        <taxon>Embryophyta</taxon>
        <taxon>Tracheophyta</taxon>
        <taxon>Spermatophyta</taxon>
        <taxon>Magnoliopsida</taxon>
        <taxon>eudicotyledons</taxon>
        <taxon>Gunneridae</taxon>
        <taxon>Pentapetalae</taxon>
        <taxon>rosids</taxon>
        <taxon>malvids</taxon>
        <taxon>Malvales</taxon>
        <taxon>Malvaceae</taxon>
        <taxon>Helicteroideae</taxon>
        <taxon>Durio</taxon>
    </lineage>
</organism>
<evidence type="ECO:0000256" key="1">
    <source>
        <dbReference type="ARBA" id="ARBA00001947"/>
    </source>
</evidence>
<dbReference type="GO" id="GO:0006508">
    <property type="term" value="P:proteolysis"/>
    <property type="evidence" value="ECO:0007669"/>
    <property type="project" value="UniProtKB-KW"/>
</dbReference>
<evidence type="ECO:0000256" key="12">
    <source>
        <dbReference type="ARBA" id="ARBA00023136"/>
    </source>
</evidence>
<dbReference type="Pfam" id="PF04389">
    <property type="entry name" value="Peptidase_M28"/>
    <property type="match status" value="1"/>
</dbReference>
<keyword evidence="12 14" id="KW-0472">Membrane</keyword>
<dbReference type="InterPro" id="IPR007484">
    <property type="entry name" value="Peptidase_M28"/>
</dbReference>
<evidence type="ECO:0000256" key="9">
    <source>
        <dbReference type="ARBA" id="ARBA00022833"/>
    </source>
</evidence>
<feature type="transmembrane region" description="Helical" evidence="14">
    <location>
        <begin position="515"/>
        <end position="535"/>
    </location>
</feature>
<dbReference type="GeneID" id="111282137"/>
<evidence type="ECO:0000313" key="18">
    <source>
        <dbReference type="RefSeq" id="XP_022725833.1"/>
    </source>
</evidence>
<feature type="transmembrane region" description="Helical" evidence="14">
    <location>
        <begin position="490"/>
        <end position="509"/>
    </location>
</feature>
<keyword evidence="5 14" id="KW-0812">Transmembrane</keyword>
<dbReference type="PANTHER" id="PTHR12147">
    <property type="entry name" value="METALLOPEPTIDASE M28 FAMILY MEMBER"/>
    <property type="match status" value="1"/>
</dbReference>
<keyword evidence="10 14" id="KW-1133">Transmembrane helix</keyword>
<reference evidence="18" key="1">
    <citation type="submission" date="2025-08" db="UniProtKB">
        <authorList>
            <consortium name="RefSeq"/>
        </authorList>
    </citation>
    <scope>IDENTIFICATION</scope>
    <source>
        <tissue evidence="18">Fruit stalk</tissue>
    </source>
</reference>
<dbReference type="OrthoDB" id="76293at2759"/>
<feature type="transmembrane region" description="Helical" evidence="14">
    <location>
        <begin position="410"/>
        <end position="434"/>
    </location>
</feature>
<dbReference type="InterPro" id="IPR053973">
    <property type="entry name" value="ERMP1-like_C"/>
</dbReference>
<keyword evidence="7" id="KW-0378">Hydrolase</keyword>
<name>A0A6P5XC05_DURZI</name>
<dbReference type="Gene3D" id="3.40.630.10">
    <property type="entry name" value="Zn peptidases"/>
    <property type="match status" value="1"/>
</dbReference>
<feature type="domain" description="Peptidase M28" evidence="15">
    <location>
        <begin position="138"/>
        <end position="322"/>
    </location>
</feature>
<dbReference type="AlphaFoldDB" id="A0A6P5XC05"/>
<dbReference type="RefSeq" id="XP_022725833.1">
    <property type="nucleotide sequence ID" value="XM_022870098.1"/>
</dbReference>
<feature type="transmembrane region" description="Helical" evidence="14">
    <location>
        <begin position="547"/>
        <end position="572"/>
    </location>
</feature>
<evidence type="ECO:0000259" key="15">
    <source>
        <dbReference type="Pfam" id="PF04389"/>
    </source>
</evidence>
<feature type="transmembrane region" description="Helical" evidence="14">
    <location>
        <begin position="12"/>
        <end position="36"/>
    </location>
</feature>
<evidence type="ECO:0000256" key="13">
    <source>
        <dbReference type="ARBA" id="ARBA00023180"/>
    </source>
</evidence>
<keyword evidence="11" id="KW-0482">Metalloprotease</keyword>
<evidence type="ECO:0000256" key="6">
    <source>
        <dbReference type="ARBA" id="ARBA00022723"/>
    </source>
</evidence>
<keyword evidence="6" id="KW-0479">Metal-binding</keyword>
<dbReference type="Proteomes" id="UP000515121">
    <property type="component" value="Unplaced"/>
</dbReference>
<evidence type="ECO:0000256" key="11">
    <source>
        <dbReference type="ARBA" id="ARBA00023049"/>
    </source>
</evidence>
<gene>
    <name evidence="18" type="primary">LOC111282137</name>
</gene>
<feature type="transmembrane region" description="Helical" evidence="14">
    <location>
        <begin position="370"/>
        <end position="389"/>
    </location>
</feature>
<feature type="transmembrane region" description="Helical" evidence="14">
    <location>
        <begin position="592"/>
        <end position="618"/>
    </location>
</feature>
<keyword evidence="8" id="KW-0256">Endoplasmic reticulum</keyword>
<dbReference type="InterPro" id="IPR045175">
    <property type="entry name" value="M28_fam"/>
</dbReference>
<evidence type="ECO:0000256" key="3">
    <source>
        <dbReference type="ARBA" id="ARBA00010918"/>
    </source>
</evidence>
<evidence type="ECO:0000256" key="2">
    <source>
        <dbReference type="ARBA" id="ARBA00004477"/>
    </source>
</evidence>
<sequence>MALRFDARDVSAFKFLFSLAIMYGLMSLLVHSVIYMKFIEPLGIDAPLDRFSEARAIEHVRVLSHEIDGRQEGRPGLREAVLYIKTQLESLKERAGSNIRIEIEESVVGGSFNMMFLGHGISLGYRNHTNILMRISSIDSQDTDLSVLMNAHFDSPLGSPGAGDCGSCVASMLEIARLTIDSGWIPPRPIVLLFNGAEELFMLGAHGFVRTHKWRDSIGAFINVEASGTGGLDLVCQSGPGSWPSFVYAQSAKYPMANSAAQDIFPVIPGDTDYRMFSQDYGSIPGLDIIFLLGGYYYHTSYDTVDRLLPGSIQARGDNLYSAVKAFAESSKLKNAHERDFLGVSDDYNDERAVFFDYLTRFMIFYSRRMAVVLHSIPIAIFLVMPFFLRLLNSGLCCCFSTLYDFIKGMILHATGIMLAVIFPVIFSILRLLFSSYGMNWFANPYLAFMMFTPISLMGLLIPRIVCRVFPLSQDVSVLKTSKEALSDEARFWGAFGFYASLTLAYLVAGLSGGFLTFFTSACMLLAWISFYISIKFCGHQSVRSTVFYVIPLIPYLTYSVYFGGLLVQFVIEKMGMMGALPPPYGYYIPDIVVGAIVGIVTGWCVGPLISICSSWLARSSILQFLLNFSVIALALSSQFFPYSTEAPKRVVFQHTFLTADANQVVDSSYDFSVVDSNSLLFLFKYAPEVAKELHVGPEFSFGTANMSNQRTFMALFPVSFLFSRSLKFPARSDEILKQYRHFPHMYTYKPQMMSSDGSRRVFLELSLGSLEEVWVAVLNITGPLSSWSFADNKLPVPETAEGGPPSYICRLSGASRENWIFWLEARNSGDLRVDVAVLDQILVDEAKKLKRVFPAWADVTAYSSFLSSYIF</sequence>
<dbReference type="GO" id="GO:0046872">
    <property type="term" value="F:metal ion binding"/>
    <property type="evidence" value="ECO:0007669"/>
    <property type="project" value="UniProtKB-KW"/>
</dbReference>
<evidence type="ECO:0000256" key="14">
    <source>
        <dbReference type="SAM" id="Phobius"/>
    </source>
</evidence>